<dbReference type="InParanoid" id="A0A151GT02"/>
<name>A0A151GT02_DRECN</name>
<evidence type="ECO:0000256" key="1">
    <source>
        <dbReference type="SAM" id="MobiDB-lite"/>
    </source>
</evidence>
<evidence type="ECO:0000313" key="2">
    <source>
        <dbReference type="EMBL" id="KYK60132.1"/>
    </source>
</evidence>
<sequence>MPADRLLNTVLKYYQDVHDPPKTDQIIGTTTQLLAQLSNPLNLSLLTSQLLTARAIWHRQDGPRTAIRIIGIYHTAAARVRDHEMQNAKHAAASPMEGTREANSGLRCDAWARAVVKGADERSRRWQHLLVLTGILVGMEGNNRRALSSGLRSTLEQAVVTAANLALDENVEDGLPAAASIVTALNFAFPLLSDHRRAQINCNALLPMAVWAITAEEGFCDGQFLKAIARDTTETAAALLHWPATSPSSRLLQDMDKQPLMANVGPLAKLAGFAVQHATDTAAVLQAHDALAVFTSRLLDCWARNPLSGVDAASEGTCLTADTLQNTWPLLWQVLRKLLYGTVAVLHAIVSRSLLDPRMLAHGMAPGVSATSLHILRNLYFISSRNGNGAFQVYTFSYLTSIDVLSKDAAATDAFLRELRPGDASSVPVAPFQRMLDLFYLNVAEHLPLSLSVEACENLIIKPAMTYISYDGPMTPSMAELFESAHSAILSVLCCPQHSPLTIQVAPFYIVKLFESFPDRMSPRQFRVAFKTVMEIVSPPFPIAAMDPHLSETLLEMLRTSIAAAPAAPLDPSANQPPHAGLTQQDEVPMSVQSSLVMALVDSLPFLPLPLVEEWLTVTAQTMNGIADPRLRAPVKSRFWDVLVNGEMDVERSTMGVAWWGTKGGRELVLSGERREEPMMSGALVRDGNAGRL</sequence>
<dbReference type="GeneID" id="63713910"/>
<organism evidence="2 3">
    <name type="scientific">Drechmeria coniospora</name>
    <name type="common">Nematophagous fungus</name>
    <name type="synonym">Meria coniospora</name>
    <dbReference type="NCBI Taxonomy" id="98403"/>
    <lineage>
        <taxon>Eukaryota</taxon>
        <taxon>Fungi</taxon>
        <taxon>Dikarya</taxon>
        <taxon>Ascomycota</taxon>
        <taxon>Pezizomycotina</taxon>
        <taxon>Sordariomycetes</taxon>
        <taxon>Hypocreomycetidae</taxon>
        <taxon>Hypocreales</taxon>
        <taxon>Ophiocordycipitaceae</taxon>
        <taxon>Drechmeria</taxon>
    </lineage>
</organism>
<accession>A0A151GT02</accession>
<dbReference type="AlphaFoldDB" id="A0A151GT02"/>
<dbReference type="InterPro" id="IPR055334">
    <property type="entry name" value="PEX8-like"/>
</dbReference>
<dbReference type="PANTHER" id="PTHR39214">
    <property type="entry name" value="MICROBODY (PEROXISOME) BIOGENESIS PROTEIN PEROXIN 8 (EUROFUNG)"/>
    <property type="match status" value="1"/>
</dbReference>
<dbReference type="Proteomes" id="UP000076580">
    <property type="component" value="Chromosome 01"/>
</dbReference>
<dbReference type="RefSeq" id="XP_040659484.1">
    <property type="nucleotide sequence ID" value="XM_040798601.1"/>
</dbReference>
<proteinExistence type="predicted"/>
<reference evidence="2 3" key="1">
    <citation type="journal article" date="2016" name="Sci. Rep.">
        <title>Insights into Adaptations to a Near-Obligate Nematode Endoparasitic Lifestyle from the Finished Genome of Drechmeria coniospora.</title>
        <authorList>
            <person name="Zhang L."/>
            <person name="Zhou Z."/>
            <person name="Guo Q."/>
            <person name="Fokkens L."/>
            <person name="Miskei M."/>
            <person name="Pocsi I."/>
            <person name="Zhang W."/>
            <person name="Chen M."/>
            <person name="Wang L."/>
            <person name="Sun Y."/>
            <person name="Donzelli B.G."/>
            <person name="Gibson D.M."/>
            <person name="Nelson D.R."/>
            <person name="Luo J.G."/>
            <person name="Rep M."/>
            <person name="Liu H."/>
            <person name="Yang S."/>
            <person name="Wang J."/>
            <person name="Krasnoff S.B."/>
            <person name="Xu Y."/>
            <person name="Molnar I."/>
            <person name="Lin M."/>
        </authorList>
    </citation>
    <scope>NUCLEOTIDE SEQUENCE [LARGE SCALE GENOMIC DNA]</scope>
    <source>
        <strain evidence="2 3">ARSEF 6962</strain>
    </source>
</reference>
<evidence type="ECO:0000313" key="3">
    <source>
        <dbReference type="Proteomes" id="UP000076580"/>
    </source>
</evidence>
<dbReference type="STRING" id="98403.A0A151GT02"/>
<protein>
    <submittedName>
        <fullName evidence="2">Peroxisomal membrane protein Pex17</fullName>
    </submittedName>
</protein>
<gene>
    <name evidence="2" type="ORF">DCS_01267</name>
</gene>
<dbReference type="EMBL" id="LAYC01000001">
    <property type="protein sequence ID" value="KYK60132.1"/>
    <property type="molecule type" value="Genomic_DNA"/>
</dbReference>
<dbReference type="PANTHER" id="PTHR39214:SF1">
    <property type="entry name" value="MICROBODY (PEROXISOME) BIOGENESIS PROTEIN PEROXIN 8 (EUROFUNG)"/>
    <property type="match status" value="1"/>
</dbReference>
<feature type="region of interest" description="Disordered" evidence="1">
    <location>
        <begin position="568"/>
        <end position="587"/>
    </location>
</feature>
<dbReference type="Pfam" id="PF26001">
    <property type="entry name" value="Pex8"/>
    <property type="match status" value="1"/>
</dbReference>
<comment type="caution">
    <text evidence="2">The sequence shown here is derived from an EMBL/GenBank/DDBJ whole genome shotgun (WGS) entry which is preliminary data.</text>
</comment>
<keyword evidence="3" id="KW-1185">Reference proteome</keyword>